<keyword evidence="7" id="KW-0378">Hydrolase</keyword>
<evidence type="ECO:0000256" key="6">
    <source>
        <dbReference type="ARBA" id="ARBA00022679"/>
    </source>
</evidence>
<dbReference type="PANTHER" id="PTHR32282:SF33">
    <property type="entry name" value="PEPTIDOGLYCAN GLYCOSYLTRANSFERASE"/>
    <property type="match status" value="1"/>
</dbReference>
<evidence type="ECO:0000256" key="12">
    <source>
        <dbReference type="ARBA" id="ARBA00034000"/>
    </source>
</evidence>
<evidence type="ECO:0000256" key="2">
    <source>
        <dbReference type="ARBA" id="ARBA00007739"/>
    </source>
</evidence>
<evidence type="ECO:0000256" key="10">
    <source>
        <dbReference type="ARBA" id="ARBA00023268"/>
    </source>
</evidence>
<protein>
    <submittedName>
        <fullName evidence="16">Penicillin-binding protein</fullName>
    </submittedName>
</protein>
<dbReference type="RefSeq" id="WP_200314481.1">
    <property type="nucleotide sequence ID" value="NZ_JAENJH010000001.1"/>
</dbReference>
<dbReference type="InterPro" id="IPR001460">
    <property type="entry name" value="PCN-bd_Tpept"/>
</dbReference>
<keyword evidence="8" id="KW-0133">Cell shape</keyword>
<evidence type="ECO:0000256" key="8">
    <source>
        <dbReference type="ARBA" id="ARBA00022960"/>
    </source>
</evidence>
<dbReference type="SUPFAM" id="SSF53955">
    <property type="entry name" value="Lysozyme-like"/>
    <property type="match status" value="1"/>
</dbReference>
<dbReference type="PANTHER" id="PTHR32282">
    <property type="entry name" value="BINDING PROTEIN TRANSPEPTIDASE, PUTATIVE-RELATED"/>
    <property type="match status" value="1"/>
</dbReference>
<comment type="caution">
    <text evidence="16">The sequence shown here is derived from an EMBL/GenBank/DDBJ whole genome shotgun (WGS) entry which is preliminary data.</text>
</comment>
<evidence type="ECO:0000256" key="1">
    <source>
        <dbReference type="ARBA" id="ARBA00007090"/>
    </source>
</evidence>
<dbReference type="InterPro" id="IPR001264">
    <property type="entry name" value="Glyco_trans_51"/>
</dbReference>
<evidence type="ECO:0000259" key="14">
    <source>
        <dbReference type="Pfam" id="PF00905"/>
    </source>
</evidence>
<keyword evidence="4" id="KW-0645">Protease</keyword>
<comment type="similarity">
    <text evidence="2">In the N-terminal section; belongs to the glycosyltransferase 51 family.</text>
</comment>
<dbReference type="InterPro" id="IPR036950">
    <property type="entry name" value="PBP_transglycosylase"/>
</dbReference>
<sequence>MRMRDGLFKMLGLCLLAGVLVAGILFPVVGAAGVISNEASDTVEDMSAELADDPPPMVTTVTDREGAPIATLYSQYRVPAAPDQISEAMKWALISVEDRRFYEHHGVDWKGTLRAAISNTSGGDTQGASTLTQQYVKNYLINVTYRNDDLGQQRAQEATIARKLKEARVAINLETKMSKEEILAGYLNVVEFSRQIYGVGGAAQAYFGTTPDKLTVAQGALLAGMVNNPVVYDPWNNPEKATERRNFVLDKMVENRKVSEEDAERIKGEPLGVVPDGPEKPAANCVGAGPEHGFFCQYVEDYLLEHGMTEDQLYTGGYTIRTTLDRNANHLAKQSAEEQVGKMEENVANTLSLVKPGKDRHEVVALAANRDYGPDATAGQTEYALPSDVANVTGAGSSYKVFTAAAAMDQGKVGIYDTVQSPSSYVSRVFSGSPEPCPFIAPYTRGYCLTNASEGGSGTMSLQTALQTSPNTAFVILEEQAGMKAVVDMASRLGLRKTMASNAANGGPVDPDAESIQVRQNQKEFFGPSENSPGKGAFTLGVSPTSGLELANVAATIMSGGVWCPPTPIAEITDRDGTPVGLQEEQPCEQAVPEGLANTLAVGMSKDDLPGGTAAAAAADVGWDRPMIGKTGTTQTNGSAAFLGATPQMAGAAMVFRPDLPNGGLYDAGPGNVSAVGGESGNMFGGKTPARTWFGAMTKILEGQEKLPLPPSDPRYERVN</sequence>
<dbReference type="GO" id="GO:0008360">
    <property type="term" value="P:regulation of cell shape"/>
    <property type="evidence" value="ECO:0007669"/>
    <property type="project" value="UniProtKB-KW"/>
</dbReference>
<feature type="domain" description="Glycosyl transferase family 51" evidence="15">
    <location>
        <begin position="66"/>
        <end position="252"/>
    </location>
</feature>
<feature type="domain" description="Penicillin-binding protein transpeptidase" evidence="14">
    <location>
        <begin position="361"/>
        <end position="639"/>
    </location>
</feature>
<keyword evidence="9" id="KW-0573">Peptidoglycan synthesis</keyword>
<dbReference type="GO" id="GO:0008955">
    <property type="term" value="F:peptidoglycan glycosyltransferase activity"/>
    <property type="evidence" value="ECO:0007669"/>
    <property type="project" value="UniProtKB-EC"/>
</dbReference>
<dbReference type="GO" id="GO:0030288">
    <property type="term" value="C:outer membrane-bounded periplasmic space"/>
    <property type="evidence" value="ECO:0007669"/>
    <property type="project" value="TreeGrafter"/>
</dbReference>
<keyword evidence="5" id="KW-0328">Glycosyltransferase</keyword>
<evidence type="ECO:0000313" key="16">
    <source>
        <dbReference type="EMBL" id="MBK1783282.1"/>
    </source>
</evidence>
<dbReference type="FunFam" id="1.10.3810.10:FF:000001">
    <property type="entry name" value="Penicillin-binding protein 1A"/>
    <property type="match status" value="1"/>
</dbReference>
<evidence type="ECO:0000256" key="13">
    <source>
        <dbReference type="ARBA" id="ARBA00049902"/>
    </source>
</evidence>
<comment type="catalytic activity">
    <reaction evidence="13">
        <text>[GlcNAc-(1-&gt;4)-Mur2Ac(oyl-L-Ala-gamma-D-Glu-L-Lys-D-Ala-D-Ala)](n)-di-trans,octa-cis-undecaprenyl diphosphate + beta-D-GlcNAc-(1-&gt;4)-Mur2Ac(oyl-L-Ala-gamma-D-Glu-L-Lys-D-Ala-D-Ala)-di-trans,octa-cis-undecaprenyl diphosphate = [GlcNAc-(1-&gt;4)-Mur2Ac(oyl-L-Ala-gamma-D-Glu-L-Lys-D-Ala-D-Ala)](n+1)-di-trans,octa-cis-undecaprenyl diphosphate + di-trans,octa-cis-undecaprenyl diphosphate + H(+)</text>
        <dbReference type="Rhea" id="RHEA:23708"/>
        <dbReference type="Rhea" id="RHEA-COMP:9602"/>
        <dbReference type="Rhea" id="RHEA-COMP:9603"/>
        <dbReference type="ChEBI" id="CHEBI:15378"/>
        <dbReference type="ChEBI" id="CHEBI:58405"/>
        <dbReference type="ChEBI" id="CHEBI:60033"/>
        <dbReference type="ChEBI" id="CHEBI:78435"/>
        <dbReference type="EC" id="2.4.99.28"/>
    </reaction>
</comment>
<comment type="similarity">
    <text evidence="1">In the C-terminal section; belongs to the transpeptidase family.</text>
</comment>
<dbReference type="Gene3D" id="1.10.3810.10">
    <property type="entry name" value="Biosynthetic peptidoglycan transglycosylase-like"/>
    <property type="match status" value="1"/>
</dbReference>
<evidence type="ECO:0000313" key="17">
    <source>
        <dbReference type="Proteomes" id="UP000635245"/>
    </source>
</evidence>
<keyword evidence="3" id="KW-0121">Carboxypeptidase</keyword>
<dbReference type="InterPro" id="IPR023346">
    <property type="entry name" value="Lysozyme-like_dom_sf"/>
</dbReference>
<evidence type="ECO:0000256" key="9">
    <source>
        <dbReference type="ARBA" id="ARBA00022984"/>
    </source>
</evidence>
<evidence type="ECO:0000256" key="7">
    <source>
        <dbReference type="ARBA" id="ARBA00022801"/>
    </source>
</evidence>
<dbReference type="GO" id="GO:0006508">
    <property type="term" value="P:proteolysis"/>
    <property type="evidence" value="ECO:0007669"/>
    <property type="project" value="UniProtKB-KW"/>
</dbReference>
<dbReference type="GO" id="GO:0071555">
    <property type="term" value="P:cell wall organization"/>
    <property type="evidence" value="ECO:0007669"/>
    <property type="project" value="UniProtKB-KW"/>
</dbReference>
<keyword evidence="11" id="KW-0961">Cell wall biogenesis/degradation</keyword>
<dbReference type="InterPro" id="IPR050396">
    <property type="entry name" value="Glycosyltr_51/Transpeptidase"/>
</dbReference>
<dbReference type="GO" id="GO:0008658">
    <property type="term" value="F:penicillin binding"/>
    <property type="evidence" value="ECO:0007669"/>
    <property type="project" value="InterPro"/>
</dbReference>
<keyword evidence="6" id="KW-0808">Transferase</keyword>
<dbReference type="EMBL" id="JAENJH010000001">
    <property type="protein sequence ID" value="MBK1783282.1"/>
    <property type="molecule type" value="Genomic_DNA"/>
</dbReference>
<evidence type="ECO:0000256" key="4">
    <source>
        <dbReference type="ARBA" id="ARBA00022670"/>
    </source>
</evidence>
<evidence type="ECO:0000256" key="11">
    <source>
        <dbReference type="ARBA" id="ARBA00023316"/>
    </source>
</evidence>
<evidence type="ECO:0000256" key="3">
    <source>
        <dbReference type="ARBA" id="ARBA00022645"/>
    </source>
</evidence>
<evidence type="ECO:0000256" key="5">
    <source>
        <dbReference type="ARBA" id="ARBA00022676"/>
    </source>
</evidence>
<reference evidence="16" key="1">
    <citation type="submission" date="2020-12" db="EMBL/GenBank/DDBJ databases">
        <title>Prauserella sp. ASG 168, a novel actinomycete isolated from cave rock.</title>
        <authorList>
            <person name="Suriyachadkun C."/>
        </authorList>
    </citation>
    <scope>NUCLEOTIDE SEQUENCE</scope>
    <source>
        <strain evidence="16">ASG 168</strain>
    </source>
</reference>
<gene>
    <name evidence="16" type="ORF">JHE00_03015</name>
</gene>
<name>A0A934V2N9_9PSEU</name>
<dbReference type="Gene3D" id="3.40.710.10">
    <property type="entry name" value="DD-peptidase/beta-lactamase superfamily"/>
    <property type="match status" value="1"/>
</dbReference>
<evidence type="ECO:0000259" key="15">
    <source>
        <dbReference type="Pfam" id="PF00912"/>
    </source>
</evidence>
<dbReference type="Pfam" id="PF00912">
    <property type="entry name" value="Transgly"/>
    <property type="match status" value="1"/>
</dbReference>
<proteinExistence type="inferred from homology"/>
<keyword evidence="10" id="KW-0511">Multifunctional enzyme</keyword>
<comment type="catalytic activity">
    <reaction evidence="12">
        <text>Preferential cleavage: (Ac)2-L-Lys-D-Ala-|-D-Ala. Also transpeptidation of peptidyl-alanyl moieties that are N-acyl substituents of D-alanine.</text>
        <dbReference type="EC" id="3.4.16.4"/>
    </reaction>
</comment>
<dbReference type="Proteomes" id="UP000635245">
    <property type="component" value="Unassembled WGS sequence"/>
</dbReference>
<dbReference type="GO" id="GO:0009252">
    <property type="term" value="P:peptidoglycan biosynthetic process"/>
    <property type="evidence" value="ECO:0007669"/>
    <property type="project" value="UniProtKB-KW"/>
</dbReference>
<dbReference type="SUPFAM" id="SSF56601">
    <property type="entry name" value="beta-lactamase/transpeptidase-like"/>
    <property type="match status" value="1"/>
</dbReference>
<dbReference type="InterPro" id="IPR012338">
    <property type="entry name" value="Beta-lactam/transpept-like"/>
</dbReference>
<organism evidence="16 17">
    <name type="scientific">Prauserella cavernicola</name>
    <dbReference type="NCBI Taxonomy" id="2800127"/>
    <lineage>
        <taxon>Bacteria</taxon>
        <taxon>Bacillati</taxon>
        <taxon>Actinomycetota</taxon>
        <taxon>Actinomycetes</taxon>
        <taxon>Pseudonocardiales</taxon>
        <taxon>Pseudonocardiaceae</taxon>
        <taxon>Prauserella</taxon>
    </lineage>
</organism>
<keyword evidence="17" id="KW-1185">Reference proteome</keyword>
<accession>A0A934V2N9</accession>
<dbReference type="GO" id="GO:0009002">
    <property type="term" value="F:serine-type D-Ala-D-Ala carboxypeptidase activity"/>
    <property type="evidence" value="ECO:0007669"/>
    <property type="project" value="UniProtKB-EC"/>
</dbReference>
<dbReference type="Pfam" id="PF00905">
    <property type="entry name" value="Transpeptidase"/>
    <property type="match status" value="1"/>
</dbReference>
<dbReference type="AlphaFoldDB" id="A0A934V2N9"/>